<organism evidence="1 2">
    <name type="scientific">Glycine soja</name>
    <name type="common">Wild soybean</name>
    <dbReference type="NCBI Taxonomy" id="3848"/>
    <lineage>
        <taxon>Eukaryota</taxon>
        <taxon>Viridiplantae</taxon>
        <taxon>Streptophyta</taxon>
        <taxon>Embryophyta</taxon>
        <taxon>Tracheophyta</taxon>
        <taxon>Spermatophyta</taxon>
        <taxon>Magnoliopsida</taxon>
        <taxon>eudicotyledons</taxon>
        <taxon>Gunneridae</taxon>
        <taxon>Pentapetalae</taxon>
        <taxon>rosids</taxon>
        <taxon>fabids</taxon>
        <taxon>Fabales</taxon>
        <taxon>Fabaceae</taxon>
        <taxon>Papilionoideae</taxon>
        <taxon>50 kb inversion clade</taxon>
        <taxon>NPAAA clade</taxon>
        <taxon>indigoferoid/millettioid clade</taxon>
        <taxon>Phaseoleae</taxon>
        <taxon>Glycine</taxon>
        <taxon>Glycine subgen. Soja</taxon>
    </lineage>
</organism>
<dbReference type="AlphaFoldDB" id="A0A445I5I0"/>
<dbReference type="EMBL" id="QZWG01000011">
    <property type="protein sequence ID" value="RZB81258.1"/>
    <property type="molecule type" value="Genomic_DNA"/>
</dbReference>
<reference evidence="1 2" key="1">
    <citation type="submission" date="2018-09" db="EMBL/GenBank/DDBJ databases">
        <title>A high-quality reference genome of wild soybean provides a powerful tool to mine soybean genomes.</title>
        <authorList>
            <person name="Xie M."/>
            <person name="Chung C.Y.L."/>
            <person name="Li M.-W."/>
            <person name="Wong F.-L."/>
            <person name="Chan T.-F."/>
            <person name="Lam H.-M."/>
        </authorList>
    </citation>
    <scope>NUCLEOTIDE SEQUENCE [LARGE SCALE GENOMIC DNA]</scope>
    <source>
        <strain evidence="2">cv. W05</strain>
        <tissue evidence="1">Hypocotyl of etiolated seedlings</tissue>
    </source>
</reference>
<accession>A0A445I5I0</accession>
<dbReference type="Proteomes" id="UP000289340">
    <property type="component" value="Chromosome 11"/>
</dbReference>
<name>A0A445I5I0_GLYSO</name>
<proteinExistence type="predicted"/>
<protein>
    <submittedName>
        <fullName evidence="1">Uncharacterized protein</fullName>
    </submittedName>
</protein>
<evidence type="ECO:0000313" key="2">
    <source>
        <dbReference type="Proteomes" id="UP000289340"/>
    </source>
</evidence>
<keyword evidence="2" id="KW-1185">Reference proteome</keyword>
<evidence type="ECO:0000313" key="1">
    <source>
        <dbReference type="EMBL" id="RZB81258.1"/>
    </source>
</evidence>
<gene>
    <name evidence="1" type="ORF">D0Y65_030832</name>
</gene>
<comment type="caution">
    <text evidence="1">The sequence shown here is derived from an EMBL/GenBank/DDBJ whole genome shotgun (WGS) entry which is preliminary data.</text>
</comment>
<sequence length="140" mass="14986">MDGSRSNGGIGDNVEGFVIRFAFRDRPLSGKGDFGFLQIKVTKTKEQLSSHSNNKSSSFQYLLSQSFSLEQKNAFDTLSSSAAINQTNVIAMSSQSSTGSSVVKVSQAMISAPYPLVLSPTALPYLDASTQNMTILFNGS</sequence>